<evidence type="ECO:0000259" key="1">
    <source>
        <dbReference type="Pfam" id="PF00646"/>
    </source>
</evidence>
<dbReference type="InterPro" id="IPR032675">
    <property type="entry name" value="LRR_dom_sf"/>
</dbReference>
<name>A0A3Q7YB54_CICAR</name>
<dbReference type="Proteomes" id="UP000087171">
    <property type="component" value="Unplaced"/>
</dbReference>
<dbReference type="InterPro" id="IPR055294">
    <property type="entry name" value="FBL60-like"/>
</dbReference>
<reference evidence="3" key="1">
    <citation type="submission" date="2025-08" db="UniProtKB">
        <authorList>
            <consortium name="RefSeq"/>
        </authorList>
    </citation>
    <scope>IDENTIFICATION</scope>
    <source>
        <tissue evidence="3">Etiolated seedlings</tissue>
    </source>
</reference>
<dbReference type="STRING" id="3827.A0A3Q7YB54"/>
<dbReference type="OrthoDB" id="1422999at2759"/>
<dbReference type="AlphaFoldDB" id="A0A3Q7YB54"/>
<dbReference type="PANTHER" id="PTHR31293">
    <property type="entry name" value="RNI-LIKE SUPERFAMILY PROTEIN"/>
    <property type="match status" value="1"/>
</dbReference>
<protein>
    <submittedName>
        <fullName evidence="3">F-box/LRR-repeat protein At3g42770</fullName>
    </submittedName>
</protein>
<proteinExistence type="predicted"/>
<dbReference type="SUPFAM" id="SSF81383">
    <property type="entry name" value="F-box domain"/>
    <property type="match status" value="1"/>
</dbReference>
<dbReference type="SUPFAM" id="SSF52047">
    <property type="entry name" value="RNI-like"/>
    <property type="match status" value="1"/>
</dbReference>
<sequence length="299" mass="34352">MEEAKKPKTDHDRLSSLSDDLLCHILTFLSIKEAYRTSVLSSRWISLCSKILDLQFELPLSSKANMSREIQHAYAVLLRRNENIRKLAFHSQLGCKPHVAQLWVLRAKQLKVKELDLDLILQKPTILPISLLMSTSLVILKLRGNIKTLFHSSIVVNFPSLKILHLELLFLYTSTNDGEYDLNYFLCGCPCLEEFLLQDCLIRPINISHHLLKRLCLNLFNPSYITDFGPLQLNVPSLEILDITDCTLRKYEFINLFNVHRATIRLSKPSDFDGLYKLLNGISNVKSLILTSDTIKFIL</sequence>
<gene>
    <name evidence="3" type="primary">LOC113784325</name>
</gene>
<dbReference type="KEGG" id="cam:113784325"/>
<evidence type="ECO:0000313" key="3">
    <source>
        <dbReference type="RefSeq" id="XP_027186265.1"/>
    </source>
</evidence>
<dbReference type="Gene3D" id="3.80.10.10">
    <property type="entry name" value="Ribonuclease Inhibitor"/>
    <property type="match status" value="1"/>
</dbReference>
<feature type="domain" description="F-box" evidence="1">
    <location>
        <begin position="14"/>
        <end position="50"/>
    </location>
</feature>
<organism evidence="2 3">
    <name type="scientific">Cicer arietinum</name>
    <name type="common">Chickpea</name>
    <name type="synonym">Garbanzo</name>
    <dbReference type="NCBI Taxonomy" id="3827"/>
    <lineage>
        <taxon>Eukaryota</taxon>
        <taxon>Viridiplantae</taxon>
        <taxon>Streptophyta</taxon>
        <taxon>Embryophyta</taxon>
        <taxon>Tracheophyta</taxon>
        <taxon>Spermatophyta</taxon>
        <taxon>Magnoliopsida</taxon>
        <taxon>eudicotyledons</taxon>
        <taxon>Gunneridae</taxon>
        <taxon>Pentapetalae</taxon>
        <taxon>rosids</taxon>
        <taxon>fabids</taxon>
        <taxon>Fabales</taxon>
        <taxon>Fabaceae</taxon>
        <taxon>Papilionoideae</taxon>
        <taxon>50 kb inversion clade</taxon>
        <taxon>NPAAA clade</taxon>
        <taxon>Hologalegina</taxon>
        <taxon>IRL clade</taxon>
        <taxon>Cicereae</taxon>
        <taxon>Cicer</taxon>
    </lineage>
</organism>
<dbReference type="InterPro" id="IPR001810">
    <property type="entry name" value="F-box_dom"/>
</dbReference>
<accession>A0A3Q7YB54</accession>
<keyword evidence="2" id="KW-1185">Reference proteome</keyword>
<dbReference type="PaxDb" id="3827-XP_004514358.1"/>
<dbReference type="InterPro" id="IPR036047">
    <property type="entry name" value="F-box-like_dom_sf"/>
</dbReference>
<dbReference type="RefSeq" id="XP_027186265.1">
    <property type="nucleotide sequence ID" value="XM_027330464.1"/>
</dbReference>
<dbReference type="Pfam" id="PF00646">
    <property type="entry name" value="F-box"/>
    <property type="match status" value="1"/>
</dbReference>
<evidence type="ECO:0000313" key="2">
    <source>
        <dbReference type="Proteomes" id="UP000087171"/>
    </source>
</evidence>
<dbReference type="GeneID" id="113784325"/>
<dbReference type="PANTHER" id="PTHR31293:SF12">
    <property type="entry name" value="RNI-LIKE SUPERFAMILY PROTEIN"/>
    <property type="match status" value="1"/>
</dbReference>